<evidence type="ECO:0000256" key="3">
    <source>
        <dbReference type="ARBA" id="ARBA00023125"/>
    </source>
</evidence>
<evidence type="ECO:0000256" key="4">
    <source>
        <dbReference type="ARBA" id="ARBA00023163"/>
    </source>
</evidence>
<dbReference type="SUPFAM" id="SSF46894">
    <property type="entry name" value="C-terminal effector domain of the bipartite response regulators"/>
    <property type="match status" value="1"/>
</dbReference>
<dbReference type="EMBL" id="JBHSPR010000029">
    <property type="protein sequence ID" value="MFC6020078.1"/>
    <property type="molecule type" value="Genomic_DNA"/>
</dbReference>
<dbReference type="SMART" id="SM00862">
    <property type="entry name" value="Trans_reg_C"/>
    <property type="match status" value="1"/>
</dbReference>
<dbReference type="InterPro" id="IPR005158">
    <property type="entry name" value="BTAD"/>
</dbReference>
<dbReference type="InterPro" id="IPR027417">
    <property type="entry name" value="P-loop_NTPase"/>
</dbReference>
<dbReference type="Pfam" id="PF25872">
    <property type="entry name" value="HTH_77"/>
    <property type="match status" value="1"/>
</dbReference>
<feature type="compositionally biased region" description="Low complexity" evidence="6">
    <location>
        <begin position="971"/>
        <end position="980"/>
    </location>
</feature>
<dbReference type="Proteomes" id="UP001596203">
    <property type="component" value="Unassembled WGS sequence"/>
</dbReference>
<keyword evidence="3 5" id="KW-0238">DNA-binding</keyword>
<keyword evidence="9" id="KW-1185">Reference proteome</keyword>
<evidence type="ECO:0000256" key="2">
    <source>
        <dbReference type="ARBA" id="ARBA00023015"/>
    </source>
</evidence>
<dbReference type="InterPro" id="IPR036388">
    <property type="entry name" value="WH-like_DNA-bd_sf"/>
</dbReference>
<dbReference type="SMART" id="SM01043">
    <property type="entry name" value="BTAD"/>
    <property type="match status" value="1"/>
</dbReference>
<feature type="domain" description="OmpR/PhoB-type" evidence="7">
    <location>
        <begin position="1"/>
        <end position="94"/>
    </location>
</feature>
<organism evidence="8 9">
    <name type="scientific">Plantactinospora solaniradicis</name>
    <dbReference type="NCBI Taxonomy" id="1723736"/>
    <lineage>
        <taxon>Bacteria</taxon>
        <taxon>Bacillati</taxon>
        <taxon>Actinomycetota</taxon>
        <taxon>Actinomycetes</taxon>
        <taxon>Micromonosporales</taxon>
        <taxon>Micromonosporaceae</taxon>
        <taxon>Plantactinospora</taxon>
    </lineage>
</organism>
<gene>
    <name evidence="8" type="ORF">ACFP2T_28270</name>
</gene>
<dbReference type="Gene3D" id="1.25.40.10">
    <property type="entry name" value="Tetratricopeptide repeat domain"/>
    <property type="match status" value="1"/>
</dbReference>
<dbReference type="SUPFAM" id="SSF48452">
    <property type="entry name" value="TPR-like"/>
    <property type="match status" value="1"/>
</dbReference>
<feature type="region of interest" description="Disordered" evidence="6">
    <location>
        <begin position="246"/>
        <end position="353"/>
    </location>
</feature>
<evidence type="ECO:0000256" key="5">
    <source>
        <dbReference type="PROSITE-ProRule" id="PRU01091"/>
    </source>
</evidence>
<evidence type="ECO:0000313" key="8">
    <source>
        <dbReference type="EMBL" id="MFC6020078.1"/>
    </source>
</evidence>
<feature type="compositionally biased region" description="Polar residues" evidence="6">
    <location>
        <begin position="955"/>
        <end position="965"/>
    </location>
</feature>
<comment type="similarity">
    <text evidence="1">Belongs to the AfsR/DnrI/RedD regulatory family.</text>
</comment>
<dbReference type="PRINTS" id="PR00364">
    <property type="entry name" value="DISEASERSIST"/>
</dbReference>
<dbReference type="PANTHER" id="PTHR35807:SF1">
    <property type="entry name" value="TRANSCRIPTIONAL REGULATOR REDD"/>
    <property type="match status" value="1"/>
</dbReference>
<evidence type="ECO:0000256" key="1">
    <source>
        <dbReference type="ARBA" id="ARBA00005820"/>
    </source>
</evidence>
<dbReference type="InterPro" id="IPR051677">
    <property type="entry name" value="AfsR-DnrI-RedD_regulator"/>
</dbReference>
<name>A0ABW1KI34_9ACTN</name>
<sequence>MRYRILGPLAIEAAGVPLRIRSGRVSALLATLLLEANRTVPTERLIEAVWDWHAPPTARSQLTIVVSQLRRLLARAGAPPTAVVTETAGYRLAASADEIDSLLFEQWVGEAERAAAAGAFADAAAKLRAALDLWRGPALAGMDGQVVQTAATLLNERRAAVQSRRIELDLTLGRHESLVTELVGLASADPFNERLHTDLIIALYRSGRVTHALDAFAEFRRRLADEFGIEPSPQLAVLHRQILNRDPVLDPPIGTASFTSPGPTGRNEPDRPGRRPGGPPGHRRAGGLPGRRPDALPRRRPSGQPRGPAHRRPGGRDGTAVLPCAGWVGLPDPGLPDPGLPDEPARTVTPGAGPTATIPAAAATTSRVSSGAGSAPALLPAAPAEPRDIPVTPRQLPPAVADFVGRGPELARIRRVVDARTGRPGPAVVVVSGLPGVGKTALAVRAGWQLGGDHPDGCLYAELTDGRDVPVDPHEVLGAFLRALGVTDRSIPADRTERCALYRSVVAERRLLVVLDGAADEQQVRSLLPTGPASAALVTARRPLTGLDGAHLVALDGLPVDSAVRLLTGMLPEQVVDDVPAAQRVAQLCDGLPLAIRVTGSRLATRVEHSLAQTAERLADDTRRLDRLTEGTRDVRRGLASAYQRLDPVAATLLRRLGSLPVAEFPGWLVVPLLDTDRSTAELALNELVDAGLVNPGPAGAAGTARYRMPELIRLYAQERVGFDDPPPVRATALRSAYWWLLELTLRADERVPCQVFPAGDLGPPEGFGPPVDLLRAVDDDPVGWLGAERDLVAAAVTHAATLGDTELAWRLAVAPTNFFQLRGYVKDWQRALDHAGTALRGTSASSRAEAVLALSSALLLLARAEPTAAWSAARTGRRLFRELGDPQRVASCATVQWMAARRMNPVAPVDPAGGAANAVRRTGDDVGAAPTTRGSARHAGIARRATPALRPAEQSGQLTSQASAHRTPEVVAVVAGKVGPPDPTRAGGE</sequence>
<feature type="DNA-binding region" description="OmpR/PhoB-type" evidence="5">
    <location>
        <begin position="1"/>
        <end position="94"/>
    </location>
</feature>
<dbReference type="CDD" id="cd15831">
    <property type="entry name" value="BTAD"/>
    <property type="match status" value="1"/>
</dbReference>
<evidence type="ECO:0000256" key="6">
    <source>
        <dbReference type="SAM" id="MobiDB-lite"/>
    </source>
</evidence>
<dbReference type="PANTHER" id="PTHR35807">
    <property type="entry name" value="TRANSCRIPTIONAL REGULATOR REDD-RELATED"/>
    <property type="match status" value="1"/>
</dbReference>
<protein>
    <submittedName>
        <fullName evidence="8">BTAD domain-containing putative transcriptional regulator</fullName>
    </submittedName>
</protein>
<feature type="region of interest" description="Disordered" evidence="6">
    <location>
        <begin position="923"/>
        <end position="990"/>
    </location>
</feature>
<dbReference type="Gene3D" id="3.40.50.300">
    <property type="entry name" value="P-loop containing nucleotide triphosphate hydrolases"/>
    <property type="match status" value="1"/>
</dbReference>
<evidence type="ECO:0000259" key="7">
    <source>
        <dbReference type="PROSITE" id="PS51755"/>
    </source>
</evidence>
<dbReference type="PROSITE" id="PS51755">
    <property type="entry name" value="OMPR_PHOB"/>
    <property type="match status" value="1"/>
</dbReference>
<proteinExistence type="inferred from homology"/>
<dbReference type="Pfam" id="PF03704">
    <property type="entry name" value="BTAD"/>
    <property type="match status" value="1"/>
</dbReference>
<evidence type="ECO:0000313" key="9">
    <source>
        <dbReference type="Proteomes" id="UP001596203"/>
    </source>
</evidence>
<dbReference type="InterPro" id="IPR011990">
    <property type="entry name" value="TPR-like_helical_dom_sf"/>
</dbReference>
<reference evidence="9" key="1">
    <citation type="journal article" date="2019" name="Int. J. Syst. Evol. Microbiol.">
        <title>The Global Catalogue of Microorganisms (GCM) 10K type strain sequencing project: providing services to taxonomists for standard genome sequencing and annotation.</title>
        <authorList>
            <consortium name="The Broad Institute Genomics Platform"/>
            <consortium name="The Broad Institute Genome Sequencing Center for Infectious Disease"/>
            <person name="Wu L."/>
            <person name="Ma J."/>
        </authorList>
    </citation>
    <scope>NUCLEOTIDE SEQUENCE [LARGE SCALE GENOMIC DNA]</scope>
    <source>
        <strain evidence="9">ZS-35-S2</strain>
    </source>
</reference>
<dbReference type="SUPFAM" id="SSF52540">
    <property type="entry name" value="P-loop containing nucleoside triphosphate hydrolases"/>
    <property type="match status" value="1"/>
</dbReference>
<dbReference type="InterPro" id="IPR058852">
    <property type="entry name" value="HTH_77"/>
</dbReference>
<keyword evidence="2" id="KW-0805">Transcription regulation</keyword>
<dbReference type="InterPro" id="IPR016032">
    <property type="entry name" value="Sig_transdc_resp-reg_C-effctor"/>
</dbReference>
<dbReference type="RefSeq" id="WP_377426801.1">
    <property type="nucleotide sequence ID" value="NZ_JBHSPR010000029.1"/>
</dbReference>
<keyword evidence="4" id="KW-0804">Transcription</keyword>
<dbReference type="Gene3D" id="1.10.10.10">
    <property type="entry name" value="Winged helix-like DNA-binding domain superfamily/Winged helix DNA-binding domain"/>
    <property type="match status" value="1"/>
</dbReference>
<accession>A0ABW1KI34</accession>
<comment type="caution">
    <text evidence="8">The sequence shown here is derived from an EMBL/GenBank/DDBJ whole genome shotgun (WGS) entry which is preliminary data.</text>
</comment>
<dbReference type="Pfam" id="PF00486">
    <property type="entry name" value="Trans_reg_C"/>
    <property type="match status" value="1"/>
</dbReference>
<dbReference type="InterPro" id="IPR001867">
    <property type="entry name" value="OmpR/PhoB-type_DNA-bd"/>
</dbReference>